<name>A0ABQ7S611_9ACAR</name>
<comment type="caution">
    <text evidence="2">The sequence shown here is derived from an EMBL/GenBank/DDBJ whole genome shotgun (WGS) entry which is preliminary data.</text>
</comment>
<accession>A0ABQ7S611</accession>
<proteinExistence type="predicted"/>
<reference evidence="2 3" key="1">
    <citation type="submission" date="2020-10" db="EMBL/GenBank/DDBJ databases">
        <authorList>
            <person name="Klimov P.B."/>
            <person name="Dyachkov S.M."/>
            <person name="Chetverikov P.E."/>
        </authorList>
    </citation>
    <scope>NUCLEOTIDE SEQUENCE [LARGE SCALE GENOMIC DNA]</scope>
    <source>
        <strain evidence="2">BMOC 18-1129-001#AD2665</strain>
        <tissue evidence="2">Entire mites</tissue>
    </source>
</reference>
<sequence>MHVTLMMEVILIYGSPPDDGLISTSPSKSVVSRLIISQLQNVVSIVEYVFVNCEDLNSEEITALASETRDAVDDLAVAEGKKKKEKKHASKKKRKKKKKKWGKKEVKNKKGFKKEMRSHKKKSHKKKSKKKGMKKKKKGKLASSETTTKLFHHCLIKDF</sequence>
<protein>
    <submittedName>
        <fullName evidence="2">Uncharacterized protein</fullName>
    </submittedName>
</protein>
<organism evidence="2 3">
    <name type="scientific">Fragariocoptes setiger</name>
    <dbReference type="NCBI Taxonomy" id="1670756"/>
    <lineage>
        <taxon>Eukaryota</taxon>
        <taxon>Metazoa</taxon>
        <taxon>Ecdysozoa</taxon>
        <taxon>Arthropoda</taxon>
        <taxon>Chelicerata</taxon>
        <taxon>Arachnida</taxon>
        <taxon>Acari</taxon>
        <taxon>Acariformes</taxon>
        <taxon>Trombidiformes</taxon>
        <taxon>Prostigmata</taxon>
        <taxon>Eupodina</taxon>
        <taxon>Eriophyoidea</taxon>
        <taxon>Phytoptidae</taxon>
        <taxon>Fragariocoptes</taxon>
    </lineage>
</organism>
<dbReference type="Proteomes" id="UP000825002">
    <property type="component" value="Unassembled WGS sequence"/>
</dbReference>
<gene>
    <name evidence="2" type="ORF">GZH46_02820</name>
</gene>
<feature type="compositionally biased region" description="Basic residues" evidence="1">
    <location>
        <begin position="81"/>
        <end position="140"/>
    </location>
</feature>
<evidence type="ECO:0000313" key="3">
    <source>
        <dbReference type="Proteomes" id="UP000825002"/>
    </source>
</evidence>
<evidence type="ECO:0000313" key="2">
    <source>
        <dbReference type="EMBL" id="KAG9508680.1"/>
    </source>
</evidence>
<evidence type="ECO:0000256" key="1">
    <source>
        <dbReference type="SAM" id="MobiDB-lite"/>
    </source>
</evidence>
<dbReference type="EMBL" id="JAIFTH010001119">
    <property type="protein sequence ID" value="KAG9508680.1"/>
    <property type="molecule type" value="Genomic_DNA"/>
</dbReference>
<feature type="region of interest" description="Disordered" evidence="1">
    <location>
        <begin position="79"/>
        <end position="146"/>
    </location>
</feature>
<keyword evidence="3" id="KW-1185">Reference proteome</keyword>